<dbReference type="Pfam" id="PF13462">
    <property type="entry name" value="Thioredoxin_4"/>
    <property type="match status" value="1"/>
</dbReference>
<keyword evidence="4" id="KW-1015">Disulfide bond</keyword>
<dbReference type="PANTHER" id="PTHR13887">
    <property type="entry name" value="GLUTATHIONE S-TRANSFERASE KAPPA"/>
    <property type="match status" value="1"/>
</dbReference>
<dbReference type="Proteomes" id="UP001500466">
    <property type="component" value="Unassembled WGS sequence"/>
</dbReference>
<evidence type="ECO:0000256" key="1">
    <source>
        <dbReference type="ARBA" id="ARBA00005791"/>
    </source>
</evidence>
<name>A0ABP9HCY4_9ACTN</name>
<feature type="region of interest" description="Disordered" evidence="6">
    <location>
        <begin position="60"/>
        <end position="85"/>
    </location>
</feature>
<accession>A0ABP9HCY4</accession>
<proteinExistence type="inferred from homology"/>
<keyword evidence="5" id="KW-0676">Redox-active center</keyword>
<organism evidence="9 10">
    <name type="scientific">Yinghuangia aomiensis</name>
    <dbReference type="NCBI Taxonomy" id="676205"/>
    <lineage>
        <taxon>Bacteria</taxon>
        <taxon>Bacillati</taxon>
        <taxon>Actinomycetota</taxon>
        <taxon>Actinomycetes</taxon>
        <taxon>Kitasatosporales</taxon>
        <taxon>Streptomycetaceae</taxon>
        <taxon>Yinghuangia</taxon>
    </lineage>
</organism>
<evidence type="ECO:0000259" key="8">
    <source>
        <dbReference type="Pfam" id="PF13462"/>
    </source>
</evidence>
<keyword evidence="7" id="KW-0472">Membrane</keyword>
<dbReference type="InterPro" id="IPR012336">
    <property type="entry name" value="Thioredoxin-like_fold"/>
</dbReference>
<dbReference type="SUPFAM" id="SSF52833">
    <property type="entry name" value="Thioredoxin-like"/>
    <property type="match status" value="1"/>
</dbReference>
<feature type="region of interest" description="Disordered" evidence="6">
    <location>
        <begin position="1"/>
        <end position="32"/>
    </location>
</feature>
<keyword evidence="2" id="KW-0732">Signal</keyword>
<keyword evidence="7" id="KW-1133">Transmembrane helix</keyword>
<comment type="similarity">
    <text evidence="1">Belongs to the thioredoxin family. DsbA subfamily.</text>
</comment>
<feature type="domain" description="Thioredoxin-like fold" evidence="8">
    <location>
        <begin position="90"/>
        <end position="262"/>
    </location>
</feature>
<reference evidence="10" key="1">
    <citation type="journal article" date="2019" name="Int. J. Syst. Evol. Microbiol.">
        <title>The Global Catalogue of Microorganisms (GCM) 10K type strain sequencing project: providing services to taxonomists for standard genome sequencing and annotation.</title>
        <authorList>
            <consortium name="The Broad Institute Genomics Platform"/>
            <consortium name="The Broad Institute Genome Sequencing Center for Infectious Disease"/>
            <person name="Wu L."/>
            <person name="Ma J."/>
        </authorList>
    </citation>
    <scope>NUCLEOTIDE SEQUENCE [LARGE SCALE GENOMIC DNA]</scope>
    <source>
        <strain evidence="10">JCM 17986</strain>
    </source>
</reference>
<sequence length="267" mass="28212">MGTTKPGKKAERRVSARERMAAERQRRAAAEKRRRGLIVGGSVVAVLAIAATVGIVVGNSSGGGTDDVRGRPVTPPPGAAGPGQTVIPDGRADAPAVLTVYEDFRCPFCDRVEKTLGPTIRQLADAGRFRVEYHIASFLDDRLGGNGSRRAANAAACAQQAGKFRDYHEVLFANQPDEDDDAFGKRSRLLDLAGKVDGLRTPAFEACVNDSTFAPWVKAVEADFVAKDIGGTPTVLLDGRPVTVLDRGGNAVSPDAFRAQVDQALGT</sequence>
<feature type="transmembrane region" description="Helical" evidence="7">
    <location>
        <begin position="36"/>
        <end position="57"/>
    </location>
</feature>
<evidence type="ECO:0000313" key="10">
    <source>
        <dbReference type="Proteomes" id="UP001500466"/>
    </source>
</evidence>
<gene>
    <name evidence="9" type="ORF">GCM10023205_36170</name>
</gene>
<keyword evidence="3" id="KW-0560">Oxidoreductase</keyword>
<dbReference type="Gene3D" id="3.40.30.10">
    <property type="entry name" value="Glutaredoxin"/>
    <property type="match status" value="1"/>
</dbReference>
<evidence type="ECO:0000256" key="3">
    <source>
        <dbReference type="ARBA" id="ARBA00023002"/>
    </source>
</evidence>
<dbReference type="EMBL" id="BAABHS010000012">
    <property type="protein sequence ID" value="GAA4967949.1"/>
    <property type="molecule type" value="Genomic_DNA"/>
</dbReference>
<dbReference type="RefSeq" id="WP_345676553.1">
    <property type="nucleotide sequence ID" value="NZ_BAABHS010000012.1"/>
</dbReference>
<feature type="compositionally biased region" description="Basic and acidic residues" evidence="6">
    <location>
        <begin position="8"/>
        <end position="31"/>
    </location>
</feature>
<dbReference type="InterPro" id="IPR036249">
    <property type="entry name" value="Thioredoxin-like_sf"/>
</dbReference>
<dbReference type="PANTHER" id="PTHR13887:SF14">
    <property type="entry name" value="DISULFIDE BOND FORMATION PROTEIN D"/>
    <property type="match status" value="1"/>
</dbReference>
<keyword evidence="10" id="KW-1185">Reference proteome</keyword>
<evidence type="ECO:0000256" key="2">
    <source>
        <dbReference type="ARBA" id="ARBA00022729"/>
    </source>
</evidence>
<evidence type="ECO:0000256" key="6">
    <source>
        <dbReference type="SAM" id="MobiDB-lite"/>
    </source>
</evidence>
<comment type="caution">
    <text evidence="9">The sequence shown here is derived from an EMBL/GenBank/DDBJ whole genome shotgun (WGS) entry which is preliminary data.</text>
</comment>
<evidence type="ECO:0000313" key="9">
    <source>
        <dbReference type="EMBL" id="GAA4967949.1"/>
    </source>
</evidence>
<evidence type="ECO:0000256" key="7">
    <source>
        <dbReference type="SAM" id="Phobius"/>
    </source>
</evidence>
<protein>
    <submittedName>
        <fullName evidence="9">Thioredoxin domain-containing protein</fullName>
    </submittedName>
</protein>
<evidence type="ECO:0000256" key="4">
    <source>
        <dbReference type="ARBA" id="ARBA00023157"/>
    </source>
</evidence>
<keyword evidence="7" id="KW-0812">Transmembrane</keyword>
<evidence type="ECO:0000256" key="5">
    <source>
        <dbReference type="ARBA" id="ARBA00023284"/>
    </source>
</evidence>